<dbReference type="EC" id="4.2.2.-" evidence="3"/>
<feature type="signal peptide" evidence="3">
    <location>
        <begin position="1"/>
        <end position="34"/>
    </location>
</feature>
<dbReference type="SUPFAM" id="SSF50685">
    <property type="entry name" value="Barwin-like endoglucanases"/>
    <property type="match status" value="1"/>
</dbReference>
<evidence type="ECO:0000256" key="1">
    <source>
        <dbReference type="ARBA" id="ARBA00023239"/>
    </source>
</evidence>
<comment type="function">
    <text evidence="3">Lytic transglycosylase with a strong preference for naked glycan strands that lack stem peptides.</text>
</comment>
<gene>
    <name evidence="3" type="primary">rlpA</name>
    <name evidence="6" type="ORF">ACFODK_09815</name>
</gene>
<keyword evidence="3" id="KW-0732">Signal</keyword>
<accession>A0ABV7EH29</accession>
<keyword evidence="1 3" id="KW-0456">Lyase</keyword>
<protein>
    <recommendedName>
        <fullName evidence="3">Endolytic peptidoglycan transglycosylase RlpA</fullName>
        <ecNumber evidence="3">4.2.2.-</ecNumber>
    </recommendedName>
</protein>
<evidence type="ECO:0000259" key="5">
    <source>
        <dbReference type="Pfam" id="PF03330"/>
    </source>
</evidence>
<dbReference type="InterPro" id="IPR036908">
    <property type="entry name" value="RlpA-like_sf"/>
</dbReference>
<name>A0ABV7EH29_9SPHN</name>
<evidence type="ECO:0000313" key="7">
    <source>
        <dbReference type="Proteomes" id="UP001595378"/>
    </source>
</evidence>
<proteinExistence type="inferred from homology"/>
<dbReference type="RefSeq" id="WP_336919552.1">
    <property type="nucleotide sequence ID" value="NZ_JBANRN010000011.1"/>
</dbReference>
<dbReference type="InterPro" id="IPR009009">
    <property type="entry name" value="RlpA-like_DPBB"/>
</dbReference>
<evidence type="ECO:0000256" key="2">
    <source>
        <dbReference type="ARBA" id="ARBA00023316"/>
    </source>
</evidence>
<organism evidence="6 7">
    <name type="scientific">Alteraurantiacibacter lauratis</name>
    <dbReference type="NCBI Taxonomy" id="2054627"/>
    <lineage>
        <taxon>Bacteria</taxon>
        <taxon>Pseudomonadati</taxon>
        <taxon>Pseudomonadota</taxon>
        <taxon>Alphaproteobacteria</taxon>
        <taxon>Sphingomonadales</taxon>
        <taxon>Erythrobacteraceae</taxon>
        <taxon>Alteraurantiacibacter</taxon>
    </lineage>
</organism>
<dbReference type="NCBIfam" id="TIGR00413">
    <property type="entry name" value="rlpA"/>
    <property type="match status" value="1"/>
</dbReference>
<dbReference type="HAMAP" id="MF_02071">
    <property type="entry name" value="RlpA"/>
    <property type="match status" value="1"/>
</dbReference>
<dbReference type="Pfam" id="PF03330">
    <property type="entry name" value="DPBB_1"/>
    <property type="match status" value="1"/>
</dbReference>
<dbReference type="Gene3D" id="2.40.40.10">
    <property type="entry name" value="RlpA-like domain"/>
    <property type="match status" value="1"/>
</dbReference>
<sequence precursor="true">MTGLKPSLASGRAITRIALGLAASLALGLTLADAGRAQTAPDAVAASAMAVPVAASQPTTAEHGPTFQPSEQAALAIPQADLPVAEAPAATPLGTPLGSGIASFYADRFHGQRTASGERFDNRALTAAHRTLPFGSRVRVTNPANGASVVVRITDRGPFTRGRLIDVSRAAAEELGLVRAGHGTVELELLED</sequence>
<evidence type="ECO:0000313" key="6">
    <source>
        <dbReference type="EMBL" id="MFC3101186.1"/>
    </source>
</evidence>
<dbReference type="InterPro" id="IPR034718">
    <property type="entry name" value="RlpA"/>
</dbReference>
<keyword evidence="7" id="KW-1185">Reference proteome</keyword>
<keyword evidence="2 3" id="KW-0961">Cell wall biogenesis/degradation</keyword>
<dbReference type="CDD" id="cd22268">
    <property type="entry name" value="DPBB_RlpA-like"/>
    <property type="match status" value="1"/>
</dbReference>
<dbReference type="EMBL" id="JBHRSU010000030">
    <property type="protein sequence ID" value="MFC3101186.1"/>
    <property type="molecule type" value="Genomic_DNA"/>
</dbReference>
<feature type="chain" id="PRO_5044917243" description="Endolytic peptidoglycan transglycosylase RlpA" evidence="3">
    <location>
        <begin position="35"/>
        <end position="192"/>
    </location>
</feature>
<comment type="similarity">
    <text evidence="3 4">Belongs to the RlpA family.</text>
</comment>
<evidence type="ECO:0000256" key="3">
    <source>
        <dbReference type="HAMAP-Rule" id="MF_02071"/>
    </source>
</evidence>
<dbReference type="InterPro" id="IPR012997">
    <property type="entry name" value="RplA"/>
</dbReference>
<dbReference type="Proteomes" id="UP001595378">
    <property type="component" value="Unassembled WGS sequence"/>
</dbReference>
<dbReference type="PANTHER" id="PTHR34183">
    <property type="entry name" value="ENDOLYTIC PEPTIDOGLYCAN TRANSGLYCOSYLASE RLPA"/>
    <property type="match status" value="1"/>
</dbReference>
<feature type="domain" description="RlpA-like protein double-psi beta-barrel" evidence="5">
    <location>
        <begin position="100"/>
        <end position="186"/>
    </location>
</feature>
<dbReference type="PANTHER" id="PTHR34183:SF8">
    <property type="entry name" value="ENDOLYTIC PEPTIDOGLYCAN TRANSGLYCOSYLASE RLPA-RELATED"/>
    <property type="match status" value="1"/>
</dbReference>
<comment type="caution">
    <text evidence="6">The sequence shown here is derived from an EMBL/GenBank/DDBJ whole genome shotgun (WGS) entry which is preliminary data.</text>
</comment>
<reference evidence="7" key="1">
    <citation type="journal article" date="2019" name="Int. J. Syst. Evol. Microbiol.">
        <title>The Global Catalogue of Microorganisms (GCM) 10K type strain sequencing project: providing services to taxonomists for standard genome sequencing and annotation.</title>
        <authorList>
            <consortium name="The Broad Institute Genomics Platform"/>
            <consortium name="The Broad Institute Genome Sequencing Center for Infectious Disease"/>
            <person name="Wu L."/>
            <person name="Ma J."/>
        </authorList>
    </citation>
    <scope>NUCLEOTIDE SEQUENCE [LARGE SCALE GENOMIC DNA]</scope>
    <source>
        <strain evidence="7">KCTC 52606</strain>
    </source>
</reference>
<evidence type="ECO:0000256" key="4">
    <source>
        <dbReference type="RuleBase" id="RU003495"/>
    </source>
</evidence>